<reference evidence="1 2" key="1">
    <citation type="journal article" date="2016" name="Proc. Natl. Acad. Sci. U.S.A.">
        <title>Lipid metabolic changes in an early divergent fungus govern the establishment of a mutualistic symbiosis with endobacteria.</title>
        <authorList>
            <person name="Lastovetsky O.A."/>
            <person name="Gaspar M.L."/>
            <person name="Mondo S.J."/>
            <person name="LaButti K.M."/>
            <person name="Sandor L."/>
            <person name="Grigoriev I.V."/>
            <person name="Henry S.A."/>
            <person name="Pawlowska T.E."/>
        </authorList>
    </citation>
    <scope>NUCLEOTIDE SEQUENCE [LARGE SCALE GENOMIC DNA]</scope>
    <source>
        <strain evidence="1 2">ATCC 52813</strain>
    </source>
</reference>
<evidence type="ECO:0000313" key="2">
    <source>
        <dbReference type="Proteomes" id="UP000242254"/>
    </source>
</evidence>
<dbReference type="GO" id="GO:0003677">
    <property type="term" value="F:DNA binding"/>
    <property type="evidence" value="ECO:0007669"/>
    <property type="project" value="InterPro"/>
</dbReference>
<gene>
    <name evidence="1" type="ORF">RHIMIDRAFT_239959</name>
</gene>
<dbReference type="RefSeq" id="XP_023463550.1">
    <property type="nucleotide sequence ID" value="XM_023609278.1"/>
</dbReference>
<dbReference type="EMBL" id="KZ303856">
    <property type="protein sequence ID" value="PHZ09842.1"/>
    <property type="molecule type" value="Genomic_DNA"/>
</dbReference>
<dbReference type="AlphaFoldDB" id="A0A2G4SM85"/>
<accession>A0A2G4SM85</accession>
<organism evidence="1 2">
    <name type="scientific">Rhizopus microsporus ATCC 52813</name>
    <dbReference type="NCBI Taxonomy" id="1340429"/>
    <lineage>
        <taxon>Eukaryota</taxon>
        <taxon>Fungi</taxon>
        <taxon>Fungi incertae sedis</taxon>
        <taxon>Mucoromycota</taxon>
        <taxon>Mucoromycotina</taxon>
        <taxon>Mucoromycetes</taxon>
        <taxon>Mucorales</taxon>
        <taxon>Mucorineae</taxon>
        <taxon>Rhizopodaceae</taxon>
        <taxon>Rhizopus</taxon>
    </lineage>
</organism>
<dbReference type="Gene3D" id="1.10.443.20">
    <property type="entry name" value="Centromere DNA-binding protein complex CBF3 subunit, domain 2"/>
    <property type="match status" value="1"/>
</dbReference>
<sequence length="349" mass="39087">MSFQWTKISSLPERKASGSTQKWCLEQRFGDGEIVTDKKLSYFITEYVMKRGRKLRRNPDGTLIALSRESVLAYIKYIADMYSKQKALGLNPHGPARGPLVRIFLDTLEKEKVKIGGHFLTEKNDPLGFKVRLCFLISHAMLCRSQTALGMQLADLLSLVLEDQGIPECIALVATITFGKTNQHGKIECDLSVRHHDDPTSRTSLYLTSLVVKAELSIKSISMHLNRWYPYLKITHANHKSALNMIAQENVASDQQRMIEATTPKAQYNRQEWLYQFKNVNGAFVYVNPSCPSVKAGQNTHARDTLSAVAIGLSGMAALLLGTAFPQFNRNISPSQTDQFNQLAAAFCT</sequence>
<protein>
    <recommendedName>
        <fullName evidence="3">Ndc10 domain-containing protein</fullName>
    </recommendedName>
</protein>
<proteinExistence type="predicted"/>
<dbReference type="Proteomes" id="UP000242254">
    <property type="component" value="Unassembled WGS sequence"/>
</dbReference>
<dbReference type="STRING" id="1340429.A0A2G4SM85"/>
<evidence type="ECO:0008006" key="3">
    <source>
        <dbReference type="Google" id="ProtNLM"/>
    </source>
</evidence>
<keyword evidence="2" id="KW-1185">Reference proteome</keyword>
<dbReference type="InterPro" id="IPR038279">
    <property type="entry name" value="Ndc10_dom2_sf"/>
</dbReference>
<dbReference type="GeneID" id="35440268"/>
<evidence type="ECO:0000313" key="1">
    <source>
        <dbReference type="EMBL" id="PHZ09842.1"/>
    </source>
</evidence>
<name>A0A2G4SM85_RHIZD</name>